<keyword evidence="3" id="KW-1185">Reference proteome</keyword>
<name>A0A2W7PG16_9BURK</name>
<evidence type="ECO:0000313" key="2">
    <source>
        <dbReference type="EMBL" id="PZX34383.1"/>
    </source>
</evidence>
<accession>A0A2W7PG16</accession>
<dbReference type="EMBL" id="QKZN01000001">
    <property type="protein sequence ID" value="PZX34383.1"/>
    <property type="molecule type" value="Genomic_DNA"/>
</dbReference>
<gene>
    <name evidence="2" type="ORF">C7416_101668</name>
</gene>
<organism evidence="2 3">
    <name type="scientific">Cupriavidus phytorum</name>
    <dbReference type="NCBI Taxonomy" id="3024399"/>
    <lineage>
        <taxon>Bacteria</taxon>
        <taxon>Pseudomonadati</taxon>
        <taxon>Pseudomonadota</taxon>
        <taxon>Betaproteobacteria</taxon>
        <taxon>Burkholderiales</taxon>
        <taxon>Burkholderiaceae</taxon>
        <taxon>Cupriavidus</taxon>
    </lineage>
</organism>
<comment type="caution">
    <text evidence="2">The sequence shown here is derived from an EMBL/GenBank/DDBJ whole genome shotgun (WGS) entry which is preliminary data.</text>
</comment>
<proteinExistence type="predicted"/>
<evidence type="ECO:0000313" key="3">
    <source>
        <dbReference type="Proteomes" id="UP000249638"/>
    </source>
</evidence>
<reference evidence="2" key="1">
    <citation type="submission" date="2018-06" db="EMBL/GenBank/DDBJ databases">
        <title>Genomic Encyclopedia of Type Strains, Phase IV (KMG-V): Genome sequencing to study the core and pangenomes of soil and plant-associated prokaryotes.</title>
        <authorList>
            <person name="Whitman W."/>
        </authorList>
    </citation>
    <scope>NUCLEOTIDE SEQUENCE [LARGE SCALE GENOMIC DNA]</scope>
    <source>
        <strain evidence="2">MLR2-44</strain>
    </source>
</reference>
<dbReference type="AlphaFoldDB" id="A0A2W7PG16"/>
<dbReference type="Pfam" id="PF09361">
    <property type="entry name" value="Phasin_2"/>
    <property type="match status" value="1"/>
</dbReference>
<evidence type="ECO:0000259" key="1">
    <source>
        <dbReference type="Pfam" id="PF09361"/>
    </source>
</evidence>
<dbReference type="Proteomes" id="UP000249638">
    <property type="component" value="Unassembled WGS sequence"/>
</dbReference>
<dbReference type="NCBIfam" id="TIGR01841">
    <property type="entry name" value="phasin"/>
    <property type="match status" value="1"/>
</dbReference>
<dbReference type="InterPro" id="IPR010127">
    <property type="entry name" value="Phasin_subfam-1"/>
</dbReference>
<protein>
    <submittedName>
        <fullName evidence="2">Phasin family protein</fullName>
    </submittedName>
</protein>
<dbReference type="InterPro" id="IPR018968">
    <property type="entry name" value="Phasin"/>
</dbReference>
<feature type="domain" description="Phasin" evidence="1">
    <location>
        <begin position="30"/>
        <end position="125"/>
    </location>
</feature>
<sequence>MATTPPNPFADFTRMMEQFRLPGVDMSAVVEARRKDIEALAEANRLAYEGMQAIVRKQQEIFAQTMQQLQAAAQQYGTAGNPAEAMARHSEFVQQQLHQALENMRALAETAQKAQAEALAVISKRAEQNVKEAGEMLQPKTKPRG</sequence>